<name>A0A846QPW7_9BACT</name>
<sequence length="367" mass="41673">MTTGFTIDTPLPAFEALRGTIDRSFLDSVQKNFGSWGITSESITIVLVTLSAAFIVTGGAILFNHYVLKPRRDTKPPSWITDQASIMSLFDAIMAQRSKVEMRFAGGAVDNTRRSTACSLEHVKDGLLDLEISGFVKAHQGWLNRDVQCFFRVTTPGRKDHANFYTFTSRIKGIRKISQDVTHIAVPVPEHIELSQKRLSLRIEPPLQFSLGLALWPEKLRRDGSPEPLLRKWGRPPVFYSRQMNDTPLRIVNVSSGGMRLELTPDSVKETGFGFEIGERYVLMAQFFDPDRDAKLNLWTMCRIQNRYEDFESRRLEIGVQFSEIGQLVKDDGGKIIWKKVPADGIARLGNWVARRHLDLYREKGLT</sequence>
<proteinExistence type="predicted"/>
<keyword evidence="1" id="KW-1133">Transmembrane helix</keyword>
<comment type="caution">
    <text evidence="2">The sequence shown here is derived from an EMBL/GenBank/DDBJ whole genome shotgun (WGS) entry which is preliminary data.</text>
</comment>
<keyword evidence="2" id="KW-0969">Cilium</keyword>
<evidence type="ECO:0000313" key="3">
    <source>
        <dbReference type="Proteomes" id="UP000580856"/>
    </source>
</evidence>
<organism evidence="2 3">
    <name type="scientific">Desulfobaculum xiamenense</name>
    <dbReference type="NCBI Taxonomy" id="995050"/>
    <lineage>
        <taxon>Bacteria</taxon>
        <taxon>Pseudomonadati</taxon>
        <taxon>Thermodesulfobacteriota</taxon>
        <taxon>Desulfovibrionia</taxon>
        <taxon>Desulfovibrionales</taxon>
        <taxon>Desulfovibrionaceae</taxon>
        <taxon>Desulfobaculum</taxon>
    </lineage>
</organism>
<dbReference type="RefSeq" id="WP_167939851.1">
    <property type="nucleotide sequence ID" value="NZ_JAATJA010000001.1"/>
</dbReference>
<keyword evidence="3" id="KW-1185">Reference proteome</keyword>
<dbReference type="Proteomes" id="UP000580856">
    <property type="component" value="Unassembled WGS sequence"/>
</dbReference>
<evidence type="ECO:0000313" key="2">
    <source>
        <dbReference type="EMBL" id="NJB66739.1"/>
    </source>
</evidence>
<accession>A0A846QPW7</accession>
<feature type="transmembrane region" description="Helical" evidence="1">
    <location>
        <begin position="43"/>
        <end position="63"/>
    </location>
</feature>
<dbReference type="EMBL" id="JAATJA010000001">
    <property type="protein sequence ID" value="NJB66739.1"/>
    <property type="molecule type" value="Genomic_DNA"/>
</dbReference>
<dbReference type="AlphaFoldDB" id="A0A846QPW7"/>
<keyword evidence="1" id="KW-0812">Transmembrane</keyword>
<keyword evidence="2" id="KW-0282">Flagellum</keyword>
<evidence type="ECO:0000256" key="1">
    <source>
        <dbReference type="SAM" id="Phobius"/>
    </source>
</evidence>
<reference evidence="2 3" key="1">
    <citation type="submission" date="2020-03" db="EMBL/GenBank/DDBJ databases">
        <title>Genomic Encyclopedia of Type Strains, Phase IV (KMG-IV): sequencing the most valuable type-strain genomes for metagenomic binning, comparative biology and taxonomic classification.</title>
        <authorList>
            <person name="Goeker M."/>
        </authorList>
    </citation>
    <scope>NUCLEOTIDE SEQUENCE [LARGE SCALE GENOMIC DNA]</scope>
    <source>
        <strain evidence="2 3">DSM 24233</strain>
    </source>
</reference>
<keyword evidence="1" id="KW-0472">Membrane</keyword>
<gene>
    <name evidence="2" type="ORF">GGQ74_000379</name>
</gene>
<protein>
    <submittedName>
        <fullName evidence="2">C-di-GMP-binding flagellar brake protein YcgR</fullName>
    </submittedName>
</protein>
<keyword evidence="2" id="KW-0966">Cell projection</keyword>